<proteinExistence type="predicted"/>
<keyword evidence="2" id="KW-1185">Reference proteome</keyword>
<reference evidence="1" key="1">
    <citation type="submission" date="2023-06" db="EMBL/GenBank/DDBJ databases">
        <title>WGS-Sequencing of Streptomyces ficellus isolate 21 collected from sand in Gara Djebilet Iron Mine in Algeria.</title>
        <authorList>
            <person name="Zegers G.P."/>
            <person name="Gomez A."/>
            <person name="Gueddou A."/>
            <person name="Zahara A.F."/>
            <person name="Worth M."/>
            <person name="Sevigny J.L."/>
            <person name="Tisa L."/>
        </authorList>
    </citation>
    <scope>NUCLEOTIDE SEQUENCE</scope>
    <source>
        <strain evidence="1">AS11</strain>
    </source>
</reference>
<evidence type="ECO:0000313" key="2">
    <source>
        <dbReference type="Proteomes" id="UP001174050"/>
    </source>
</evidence>
<comment type="caution">
    <text evidence="1">The sequence shown here is derived from an EMBL/GenBank/DDBJ whole genome shotgun (WGS) entry which is preliminary data.</text>
</comment>
<sequence>MDESPCFCLLCAPTEWGGPVSEERDRHIAKNVADYGWHVMGVAGGDAPGDWGYSIGLWHTLRSPEVSVFGLPSQTAMNVANAAGAAIRDGNPLEPDQRRGDVLNGYDVAVRPVHPSWYHDFFGAGIDFYQTPPLPITQLFWPDKDGRFPWDEGVNEHCRVSQPLLWVPKDETTGPWAEIS</sequence>
<dbReference type="Pfam" id="PF14081">
    <property type="entry name" value="DUF4262"/>
    <property type="match status" value="1"/>
</dbReference>
<evidence type="ECO:0000313" key="1">
    <source>
        <dbReference type="EMBL" id="MDN3294728.1"/>
    </source>
</evidence>
<name>A0ABT7Z5J3_9ACTN</name>
<gene>
    <name evidence="1" type="ORF">QWM81_11820</name>
</gene>
<accession>A0ABT7Z5J3</accession>
<dbReference type="EMBL" id="JAUEPL010000013">
    <property type="protein sequence ID" value="MDN3294728.1"/>
    <property type="molecule type" value="Genomic_DNA"/>
</dbReference>
<protein>
    <submittedName>
        <fullName evidence="1">DUF4262 domain-containing protein</fullName>
    </submittedName>
</protein>
<organism evidence="1 2">
    <name type="scientific">Streptomyces ficellus</name>
    <dbReference type="NCBI Taxonomy" id="1977088"/>
    <lineage>
        <taxon>Bacteria</taxon>
        <taxon>Bacillati</taxon>
        <taxon>Actinomycetota</taxon>
        <taxon>Actinomycetes</taxon>
        <taxon>Kitasatosporales</taxon>
        <taxon>Streptomycetaceae</taxon>
        <taxon>Streptomyces</taxon>
    </lineage>
</organism>
<dbReference type="InterPro" id="IPR025358">
    <property type="entry name" value="DUF4262"/>
</dbReference>
<dbReference type="Proteomes" id="UP001174050">
    <property type="component" value="Unassembled WGS sequence"/>
</dbReference>
<dbReference type="RefSeq" id="WP_290111791.1">
    <property type="nucleotide sequence ID" value="NZ_JAUEPL010000013.1"/>
</dbReference>